<feature type="region of interest" description="Disordered" evidence="1">
    <location>
        <begin position="46"/>
        <end position="112"/>
    </location>
</feature>
<evidence type="ECO:0000256" key="1">
    <source>
        <dbReference type="SAM" id="MobiDB-lite"/>
    </source>
</evidence>
<proteinExistence type="predicted"/>
<feature type="compositionally biased region" description="Basic and acidic residues" evidence="1">
    <location>
        <begin position="73"/>
        <end position="84"/>
    </location>
</feature>
<organism evidence="2 3">
    <name type="scientific">Botryotinia calthae</name>
    <dbReference type="NCBI Taxonomy" id="38488"/>
    <lineage>
        <taxon>Eukaryota</taxon>
        <taxon>Fungi</taxon>
        <taxon>Dikarya</taxon>
        <taxon>Ascomycota</taxon>
        <taxon>Pezizomycotina</taxon>
        <taxon>Leotiomycetes</taxon>
        <taxon>Helotiales</taxon>
        <taxon>Sclerotiniaceae</taxon>
        <taxon>Botryotinia</taxon>
    </lineage>
</organism>
<evidence type="ECO:0000313" key="3">
    <source>
        <dbReference type="Proteomes" id="UP000297299"/>
    </source>
</evidence>
<comment type="caution">
    <text evidence="2">The sequence shown here is derived from an EMBL/GenBank/DDBJ whole genome shotgun (WGS) entry which is preliminary data.</text>
</comment>
<dbReference type="AlphaFoldDB" id="A0A4Y8CQ07"/>
<gene>
    <name evidence="2" type="ORF">BOTCAL_0405g00030</name>
</gene>
<reference evidence="2 3" key="1">
    <citation type="submission" date="2017-11" db="EMBL/GenBank/DDBJ databases">
        <title>Comparative genomics of Botrytis spp.</title>
        <authorList>
            <person name="Valero-Jimenez C.A."/>
            <person name="Tapia P."/>
            <person name="Veloso J."/>
            <person name="Silva-Moreno E."/>
            <person name="Staats M."/>
            <person name="Valdes J.H."/>
            <person name="Van Kan J.A.L."/>
        </authorList>
    </citation>
    <scope>NUCLEOTIDE SEQUENCE [LARGE SCALE GENOMIC DNA]</scope>
    <source>
        <strain evidence="2 3">MUCL2830</strain>
    </source>
</reference>
<evidence type="ECO:0000313" key="2">
    <source>
        <dbReference type="EMBL" id="TEY41051.1"/>
    </source>
</evidence>
<dbReference type="EMBL" id="PHWZ01000404">
    <property type="protein sequence ID" value="TEY41051.1"/>
    <property type="molecule type" value="Genomic_DNA"/>
</dbReference>
<protein>
    <submittedName>
        <fullName evidence="2">Uncharacterized protein</fullName>
    </submittedName>
</protein>
<name>A0A4Y8CQ07_9HELO</name>
<feature type="compositionally biased region" description="Basic and acidic residues" evidence="1">
    <location>
        <begin position="91"/>
        <end position="103"/>
    </location>
</feature>
<keyword evidence="3" id="KW-1185">Reference proteome</keyword>
<accession>A0A4Y8CQ07</accession>
<feature type="compositionally biased region" description="Acidic residues" evidence="1">
    <location>
        <begin position="56"/>
        <end position="72"/>
    </location>
</feature>
<sequence>MTCVEVGVVLSILKDYHLLDYSKQIVRSDVDRGMGWKGGEITAVLCDSDGKGGDGDSVDGDSDGIDGDGDGDSDGKGGDGKSDGKVMAMVDGKDGDGDSDGKSDNFVVDLAE</sequence>
<dbReference type="Proteomes" id="UP000297299">
    <property type="component" value="Unassembled WGS sequence"/>
</dbReference>